<feature type="transmembrane region" description="Helical" evidence="3">
    <location>
        <begin position="133"/>
        <end position="152"/>
    </location>
</feature>
<dbReference type="Proteomes" id="UP000051461">
    <property type="component" value="Unassembled WGS sequence"/>
</dbReference>
<dbReference type="AlphaFoldDB" id="A0A0R1GWJ6"/>
<evidence type="ECO:0000259" key="4">
    <source>
        <dbReference type="PROSITE" id="PS50977"/>
    </source>
</evidence>
<evidence type="ECO:0000256" key="2">
    <source>
        <dbReference type="PROSITE-ProRule" id="PRU00335"/>
    </source>
</evidence>
<dbReference type="PROSITE" id="PS50977">
    <property type="entry name" value="HTH_TETR_2"/>
    <property type="match status" value="1"/>
</dbReference>
<keyword evidence="3" id="KW-0472">Membrane</keyword>
<evidence type="ECO:0000256" key="1">
    <source>
        <dbReference type="ARBA" id="ARBA00023125"/>
    </source>
</evidence>
<dbReference type="GO" id="GO:0003677">
    <property type="term" value="F:DNA binding"/>
    <property type="evidence" value="ECO:0007669"/>
    <property type="project" value="UniProtKB-UniRule"/>
</dbReference>
<dbReference type="InterPro" id="IPR039532">
    <property type="entry name" value="TetR_C_Firmicutes"/>
</dbReference>
<sequence length="181" mass="20915">MNYGKQENQRVKRQIINAFFELLAEKSRSEIRPSDIIKRSGVARTTYYRNFFNQTDIVECYLNALRESTIPVADDTLSYENTLQGFTATLQTIRPEKDRFLLLYHGGFSQVLQAFLLDSIFDVAGDMSLADPAIYRLYFVTGAMYNLLIAWFERDTRETPQELARIAASYLRNGVLNTKKL</sequence>
<feature type="transmembrane region" description="Helical" evidence="3">
    <location>
        <begin position="101"/>
        <end position="121"/>
    </location>
</feature>
<organism evidence="5 6">
    <name type="scientific">Loigolactobacillus bifermentans DSM 20003</name>
    <dbReference type="NCBI Taxonomy" id="1423726"/>
    <lineage>
        <taxon>Bacteria</taxon>
        <taxon>Bacillati</taxon>
        <taxon>Bacillota</taxon>
        <taxon>Bacilli</taxon>
        <taxon>Lactobacillales</taxon>
        <taxon>Lactobacillaceae</taxon>
        <taxon>Loigolactobacillus</taxon>
    </lineage>
</organism>
<keyword evidence="1 2" id="KW-0238">DNA-binding</keyword>
<keyword evidence="3" id="KW-0812">Transmembrane</keyword>
<keyword evidence="3" id="KW-1133">Transmembrane helix</keyword>
<reference evidence="5 6" key="1">
    <citation type="journal article" date="2015" name="Genome Announc.">
        <title>Expanding the biotechnology potential of lactobacilli through comparative genomics of 213 strains and associated genera.</title>
        <authorList>
            <person name="Sun Z."/>
            <person name="Harris H.M."/>
            <person name="McCann A."/>
            <person name="Guo C."/>
            <person name="Argimon S."/>
            <person name="Zhang W."/>
            <person name="Yang X."/>
            <person name="Jeffery I.B."/>
            <person name="Cooney J.C."/>
            <person name="Kagawa T.F."/>
            <person name="Liu W."/>
            <person name="Song Y."/>
            <person name="Salvetti E."/>
            <person name="Wrobel A."/>
            <person name="Rasinkangas P."/>
            <person name="Parkhill J."/>
            <person name="Rea M.C."/>
            <person name="O'Sullivan O."/>
            <person name="Ritari J."/>
            <person name="Douillard F.P."/>
            <person name="Paul Ross R."/>
            <person name="Yang R."/>
            <person name="Briner A.E."/>
            <person name="Felis G.E."/>
            <person name="de Vos W.M."/>
            <person name="Barrangou R."/>
            <person name="Klaenhammer T.R."/>
            <person name="Caufield P.W."/>
            <person name="Cui Y."/>
            <person name="Zhang H."/>
            <person name="O'Toole P.W."/>
        </authorList>
    </citation>
    <scope>NUCLEOTIDE SEQUENCE [LARGE SCALE GENOMIC DNA]</scope>
    <source>
        <strain evidence="5 6">DSM 20003</strain>
    </source>
</reference>
<gene>
    <name evidence="5" type="ORF">FC07_GL000102</name>
</gene>
<feature type="domain" description="HTH tetR-type" evidence="4">
    <location>
        <begin position="9"/>
        <end position="69"/>
    </location>
</feature>
<dbReference type="Gene3D" id="1.10.357.10">
    <property type="entry name" value="Tetracycline Repressor, domain 2"/>
    <property type="match status" value="1"/>
</dbReference>
<dbReference type="Pfam" id="PF14278">
    <property type="entry name" value="TetR_C_8"/>
    <property type="match status" value="1"/>
</dbReference>
<keyword evidence="6" id="KW-1185">Reference proteome</keyword>
<feature type="DNA-binding region" description="H-T-H motif" evidence="2">
    <location>
        <begin position="32"/>
        <end position="51"/>
    </location>
</feature>
<dbReference type="InterPro" id="IPR009057">
    <property type="entry name" value="Homeodomain-like_sf"/>
</dbReference>
<protein>
    <recommendedName>
        <fullName evidence="4">HTH tetR-type domain-containing protein</fullName>
    </recommendedName>
</protein>
<dbReference type="EMBL" id="AZDA01000078">
    <property type="protein sequence ID" value="KRK35546.1"/>
    <property type="molecule type" value="Genomic_DNA"/>
</dbReference>
<proteinExistence type="predicted"/>
<accession>A0A0R1GWJ6</accession>
<dbReference type="RefSeq" id="WP_057904687.1">
    <property type="nucleotide sequence ID" value="NZ_AZDA01000078.1"/>
</dbReference>
<evidence type="ECO:0000313" key="5">
    <source>
        <dbReference type="EMBL" id="KRK35546.1"/>
    </source>
</evidence>
<dbReference type="STRING" id="1423726.FC07_GL000102"/>
<evidence type="ECO:0000256" key="3">
    <source>
        <dbReference type="SAM" id="Phobius"/>
    </source>
</evidence>
<dbReference type="PATRIC" id="fig|1423726.3.peg.109"/>
<evidence type="ECO:0000313" key="6">
    <source>
        <dbReference type="Proteomes" id="UP000051461"/>
    </source>
</evidence>
<name>A0A0R1GWJ6_9LACO</name>
<dbReference type="InterPro" id="IPR001647">
    <property type="entry name" value="HTH_TetR"/>
</dbReference>
<dbReference type="SUPFAM" id="SSF46689">
    <property type="entry name" value="Homeodomain-like"/>
    <property type="match status" value="1"/>
</dbReference>
<comment type="caution">
    <text evidence="5">The sequence shown here is derived from an EMBL/GenBank/DDBJ whole genome shotgun (WGS) entry which is preliminary data.</text>
</comment>
<dbReference type="OrthoDB" id="9810250at2"/>